<keyword evidence="7" id="KW-0067">ATP-binding</keyword>
<keyword evidence="3" id="KW-0808">Transferase</keyword>
<dbReference type="PANTHER" id="PTHR33571">
    <property type="entry name" value="SSL8005 PROTEIN"/>
    <property type="match status" value="1"/>
</dbReference>
<reference evidence="12" key="1">
    <citation type="journal article" date="2019" name="Int. J. Syst. Evol. Microbiol.">
        <title>The Global Catalogue of Microorganisms (GCM) 10K type strain sequencing project: providing services to taxonomists for standard genome sequencing and annotation.</title>
        <authorList>
            <consortium name="The Broad Institute Genomics Platform"/>
            <consortium name="The Broad Institute Genome Sequencing Center for Infectious Disease"/>
            <person name="Wu L."/>
            <person name="Ma J."/>
        </authorList>
    </citation>
    <scope>NUCLEOTIDE SEQUENCE [LARGE SCALE GENOMIC DNA]</scope>
    <source>
        <strain evidence="12">JCM 18303</strain>
    </source>
</reference>
<evidence type="ECO:0000256" key="9">
    <source>
        <dbReference type="ARBA" id="ARBA00038276"/>
    </source>
</evidence>
<comment type="cofactor">
    <cofactor evidence="1">
        <name>Mg(2+)</name>
        <dbReference type="ChEBI" id="CHEBI:18420"/>
    </cofactor>
</comment>
<dbReference type="InterPro" id="IPR052038">
    <property type="entry name" value="Type-VII_TA_antitoxin"/>
</dbReference>
<feature type="domain" description="Polymerase nucleotidyl transferase" evidence="10">
    <location>
        <begin position="8"/>
        <end position="77"/>
    </location>
</feature>
<evidence type="ECO:0000256" key="5">
    <source>
        <dbReference type="ARBA" id="ARBA00022723"/>
    </source>
</evidence>
<dbReference type="InterPro" id="IPR043519">
    <property type="entry name" value="NT_sf"/>
</dbReference>
<protein>
    <submittedName>
        <fullName evidence="11">Nucleotidyltransferase</fullName>
    </submittedName>
</protein>
<keyword evidence="8" id="KW-0460">Magnesium</keyword>
<evidence type="ECO:0000256" key="3">
    <source>
        <dbReference type="ARBA" id="ARBA00022679"/>
    </source>
</evidence>
<keyword evidence="4" id="KW-0548">Nucleotidyltransferase</keyword>
<dbReference type="PANTHER" id="PTHR33571:SF12">
    <property type="entry name" value="BSL3053 PROTEIN"/>
    <property type="match status" value="1"/>
</dbReference>
<keyword evidence="12" id="KW-1185">Reference proteome</keyword>
<evidence type="ECO:0000256" key="7">
    <source>
        <dbReference type="ARBA" id="ARBA00022840"/>
    </source>
</evidence>
<name>A0ABP9PYS1_9PSEU</name>
<dbReference type="InterPro" id="IPR002934">
    <property type="entry name" value="Polymerase_NTP_transf_dom"/>
</dbReference>
<evidence type="ECO:0000256" key="1">
    <source>
        <dbReference type="ARBA" id="ARBA00001946"/>
    </source>
</evidence>
<dbReference type="Gene3D" id="3.30.460.10">
    <property type="entry name" value="Beta Polymerase, domain 2"/>
    <property type="match status" value="1"/>
</dbReference>
<comment type="caution">
    <text evidence="11">The sequence shown here is derived from an EMBL/GenBank/DDBJ whole genome shotgun (WGS) entry which is preliminary data.</text>
</comment>
<dbReference type="Proteomes" id="UP001428817">
    <property type="component" value="Unassembled WGS sequence"/>
</dbReference>
<gene>
    <name evidence="11" type="ORF">GCM10023321_21130</name>
</gene>
<evidence type="ECO:0000259" key="10">
    <source>
        <dbReference type="Pfam" id="PF01909"/>
    </source>
</evidence>
<evidence type="ECO:0000256" key="4">
    <source>
        <dbReference type="ARBA" id="ARBA00022695"/>
    </source>
</evidence>
<dbReference type="RefSeq" id="WP_345702718.1">
    <property type="nucleotide sequence ID" value="NZ_BAABJP010000007.1"/>
</dbReference>
<dbReference type="EMBL" id="BAABJP010000007">
    <property type="protein sequence ID" value="GAA5152440.1"/>
    <property type="molecule type" value="Genomic_DNA"/>
</dbReference>
<evidence type="ECO:0000256" key="2">
    <source>
        <dbReference type="ARBA" id="ARBA00022649"/>
    </source>
</evidence>
<evidence type="ECO:0000313" key="11">
    <source>
        <dbReference type="EMBL" id="GAA5152440.1"/>
    </source>
</evidence>
<accession>A0ABP9PYS1</accession>
<keyword evidence="6" id="KW-0547">Nucleotide-binding</keyword>
<dbReference type="SUPFAM" id="SSF81301">
    <property type="entry name" value="Nucleotidyltransferase"/>
    <property type="match status" value="1"/>
</dbReference>
<evidence type="ECO:0000256" key="6">
    <source>
        <dbReference type="ARBA" id="ARBA00022741"/>
    </source>
</evidence>
<evidence type="ECO:0000313" key="12">
    <source>
        <dbReference type="Proteomes" id="UP001428817"/>
    </source>
</evidence>
<keyword evidence="5" id="KW-0479">Metal-binding</keyword>
<sequence length="80" mass="8538">MAERRGARNVRVFGSVARAEDGQESDIDLLVDLDDGVGLISLAGLRRELTELLKVSVDVVPAAMLKPGVRVEVLAEAVPL</sequence>
<keyword evidence="2" id="KW-1277">Toxin-antitoxin system</keyword>
<comment type="similarity">
    <text evidence="9">Belongs to the MntA antitoxin family.</text>
</comment>
<organism evidence="11 12">
    <name type="scientific">Pseudonocardia eucalypti</name>
    <dbReference type="NCBI Taxonomy" id="648755"/>
    <lineage>
        <taxon>Bacteria</taxon>
        <taxon>Bacillati</taxon>
        <taxon>Actinomycetota</taxon>
        <taxon>Actinomycetes</taxon>
        <taxon>Pseudonocardiales</taxon>
        <taxon>Pseudonocardiaceae</taxon>
        <taxon>Pseudonocardia</taxon>
    </lineage>
</organism>
<dbReference type="Pfam" id="PF01909">
    <property type="entry name" value="NTP_transf_2"/>
    <property type="match status" value="1"/>
</dbReference>
<proteinExistence type="inferred from homology"/>
<evidence type="ECO:0000256" key="8">
    <source>
        <dbReference type="ARBA" id="ARBA00022842"/>
    </source>
</evidence>